<dbReference type="KEGG" id="lbc:LACBIDRAFT_298002"/>
<keyword evidence="2" id="KW-1185">Reference proteome</keyword>
<evidence type="ECO:0000313" key="1">
    <source>
        <dbReference type="EMBL" id="EDR07816.1"/>
    </source>
</evidence>
<proteinExistence type="predicted"/>
<reference evidence="1 2" key="1">
    <citation type="journal article" date="2008" name="Nature">
        <title>The genome of Laccaria bicolor provides insights into mycorrhizal symbiosis.</title>
        <authorList>
            <person name="Martin F."/>
            <person name="Aerts A."/>
            <person name="Ahren D."/>
            <person name="Brun A."/>
            <person name="Danchin E.G.J."/>
            <person name="Duchaussoy F."/>
            <person name="Gibon J."/>
            <person name="Kohler A."/>
            <person name="Lindquist E."/>
            <person name="Pereda V."/>
            <person name="Salamov A."/>
            <person name="Shapiro H.J."/>
            <person name="Wuyts J."/>
            <person name="Blaudez D."/>
            <person name="Buee M."/>
            <person name="Brokstein P."/>
            <person name="Canbaeck B."/>
            <person name="Cohen D."/>
            <person name="Courty P.E."/>
            <person name="Coutinho P.M."/>
            <person name="Delaruelle C."/>
            <person name="Detter J.C."/>
            <person name="Deveau A."/>
            <person name="DiFazio S."/>
            <person name="Duplessis S."/>
            <person name="Fraissinet-Tachet L."/>
            <person name="Lucic E."/>
            <person name="Frey-Klett P."/>
            <person name="Fourrey C."/>
            <person name="Feussner I."/>
            <person name="Gay G."/>
            <person name="Grimwood J."/>
            <person name="Hoegger P.J."/>
            <person name="Jain P."/>
            <person name="Kilaru S."/>
            <person name="Labbe J."/>
            <person name="Lin Y.C."/>
            <person name="Legue V."/>
            <person name="Le Tacon F."/>
            <person name="Marmeisse R."/>
            <person name="Melayah D."/>
            <person name="Montanini B."/>
            <person name="Muratet M."/>
            <person name="Nehls U."/>
            <person name="Niculita-Hirzel H."/>
            <person name="Oudot-Le Secq M.P."/>
            <person name="Peter M."/>
            <person name="Quesneville H."/>
            <person name="Rajashekar B."/>
            <person name="Reich M."/>
            <person name="Rouhier N."/>
            <person name="Schmutz J."/>
            <person name="Yin T."/>
            <person name="Chalot M."/>
            <person name="Henrissat B."/>
            <person name="Kuees U."/>
            <person name="Lucas S."/>
            <person name="Van de Peer Y."/>
            <person name="Podila G.K."/>
            <person name="Polle A."/>
            <person name="Pukkila P.J."/>
            <person name="Richardson P.M."/>
            <person name="Rouze P."/>
            <person name="Sanders I.R."/>
            <person name="Stajich J.E."/>
            <person name="Tunlid A."/>
            <person name="Tuskan G."/>
            <person name="Grigoriev I.V."/>
        </authorList>
    </citation>
    <scope>NUCLEOTIDE SEQUENCE [LARGE SCALE GENOMIC DNA]</scope>
    <source>
        <strain evidence="2">S238N-H82 / ATCC MYA-4686</strain>
    </source>
</reference>
<dbReference type="InParanoid" id="B0DC15"/>
<evidence type="ECO:0000313" key="2">
    <source>
        <dbReference type="Proteomes" id="UP000001194"/>
    </source>
</evidence>
<gene>
    <name evidence="1" type="ORF">LACBIDRAFT_298002</name>
</gene>
<sequence length="105" mass="11912">MREDPRSRRSARLGTLFPHVTASLHTHRLCLAQRAPDLPSYALTSNRARSITYQCGAPSGIKRTTNDAAHQTNDTAHNTNDVAPFLAFYGCRRHRLWSSDFVWVF</sequence>
<name>B0DC15_LACBS</name>
<dbReference type="EMBL" id="DS547103">
    <property type="protein sequence ID" value="EDR07816.1"/>
    <property type="molecule type" value="Genomic_DNA"/>
</dbReference>
<protein>
    <submittedName>
        <fullName evidence="1">Predicted protein</fullName>
    </submittedName>
</protein>
<accession>B0DC15</accession>
<dbReference type="Proteomes" id="UP000001194">
    <property type="component" value="Unassembled WGS sequence"/>
</dbReference>
<organism evidence="2">
    <name type="scientific">Laccaria bicolor (strain S238N-H82 / ATCC MYA-4686)</name>
    <name type="common">Bicoloured deceiver</name>
    <name type="synonym">Laccaria laccata var. bicolor</name>
    <dbReference type="NCBI Taxonomy" id="486041"/>
    <lineage>
        <taxon>Eukaryota</taxon>
        <taxon>Fungi</taxon>
        <taxon>Dikarya</taxon>
        <taxon>Basidiomycota</taxon>
        <taxon>Agaricomycotina</taxon>
        <taxon>Agaricomycetes</taxon>
        <taxon>Agaricomycetidae</taxon>
        <taxon>Agaricales</taxon>
        <taxon>Agaricineae</taxon>
        <taxon>Hydnangiaceae</taxon>
        <taxon>Laccaria</taxon>
    </lineage>
</organism>
<dbReference type="HOGENOM" id="CLU_2237066_0_0_1"/>
<dbReference type="GeneID" id="6077316"/>
<dbReference type="RefSeq" id="XP_001881605.1">
    <property type="nucleotide sequence ID" value="XM_001881570.1"/>
</dbReference>
<dbReference type="AlphaFoldDB" id="B0DC15"/>